<feature type="region of interest" description="Disordered" evidence="1">
    <location>
        <begin position="213"/>
        <end position="238"/>
    </location>
</feature>
<protein>
    <submittedName>
        <fullName evidence="2">Uncharacterized protein</fullName>
    </submittedName>
</protein>
<dbReference type="RefSeq" id="XP_014178988.1">
    <property type="nucleotide sequence ID" value="XM_014323513.1"/>
</dbReference>
<name>J5SW58_TRIAS</name>
<proteinExistence type="predicted"/>
<dbReference type="EMBL" id="ALBS01000226">
    <property type="protein sequence ID" value="EJT47856.1"/>
    <property type="molecule type" value="Genomic_DNA"/>
</dbReference>
<organism evidence="2 3">
    <name type="scientific">Trichosporon asahii var. asahii (strain ATCC 90039 / CBS 2479 / JCM 2466 / KCTC 7840 / NBRC 103889/ NCYC 2677 / UAMH 7654)</name>
    <name type="common">Yeast</name>
    <dbReference type="NCBI Taxonomy" id="1186058"/>
    <lineage>
        <taxon>Eukaryota</taxon>
        <taxon>Fungi</taxon>
        <taxon>Dikarya</taxon>
        <taxon>Basidiomycota</taxon>
        <taxon>Agaricomycotina</taxon>
        <taxon>Tremellomycetes</taxon>
        <taxon>Trichosporonales</taxon>
        <taxon>Trichosporonaceae</taxon>
        <taxon>Trichosporon</taxon>
    </lineage>
</organism>
<dbReference type="HOGENOM" id="CLU_1166556_0_0_1"/>
<sequence>MPELKHTGQEKRKVVWWIPKQRTTDTTARNAGPQHSAEPTPQHYTNPIRLTQEFLQHAMKPKPDPEANSREDWIRMSIVHCLPYRCAVAVSVTRRCMAGSVIAFAMSADHRNRRNRRNRRGPAYGHELIPFEDHLHDTDTSTQVTGLQVCTSIPALYILHCAARTGSSGPGMPADIAPGPRYVRSIAASVLANVPGLRDYARIRTLIASLANTQSKPSSQVRPSPSPQFVSQVQRGAS</sequence>
<dbReference type="GeneID" id="25986746"/>
<reference evidence="2 3" key="1">
    <citation type="journal article" date="2012" name="Eukaryot. Cell">
        <title>Draft genome sequence of CBS 2479, the standard type strain of Trichosporon asahii.</title>
        <authorList>
            <person name="Yang R.Y."/>
            <person name="Li H.T."/>
            <person name="Zhu H."/>
            <person name="Zhou G.P."/>
            <person name="Wang M."/>
            <person name="Wang L."/>
        </authorList>
    </citation>
    <scope>NUCLEOTIDE SEQUENCE [LARGE SCALE GENOMIC DNA]</scope>
    <source>
        <strain evidence="3">ATCC 90039 / CBS 2479 / JCM 2466 / KCTC 7840 / NCYC 2677 / UAMH 7654</strain>
    </source>
</reference>
<evidence type="ECO:0000256" key="1">
    <source>
        <dbReference type="SAM" id="MobiDB-lite"/>
    </source>
</evidence>
<dbReference type="Proteomes" id="UP000002748">
    <property type="component" value="Unassembled WGS sequence"/>
</dbReference>
<dbReference type="AlphaFoldDB" id="J5SW58"/>
<feature type="compositionally biased region" description="Low complexity" evidence="1">
    <location>
        <begin position="214"/>
        <end position="238"/>
    </location>
</feature>
<comment type="caution">
    <text evidence="2">The sequence shown here is derived from an EMBL/GenBank/DDBJ whole genome shotgun (WGS) entry which is preliminary data.</text>
</comment>
<accession>J5SW58</accession>
<dbReference type="VEuPathDB" id="FungiDB:A1Q1_03233"/>
<evidence type="ECO:0000313" key="2">
    <source>
        <dbReference type="EMBL" id="EJT47856.1"/>
    </source>
</evidence>
<evidence type="ECO:0000313" key="3">
    <source>
        <dbReference type="Proteomes" id="UP000002748"/>
    </source>
</evidence>
<gene>
    <name evidence="2" type="ORF">A1Q1_03233</name>
</gene>
<feature type="region of interest" description="Disordered" evidence="1">
    <location>
        <begin position="20"/>
        <end position="45"/>
    </location>
</feature>
<dbReference type="KEGG" id="tasa:A1Q1_03233"/>